<dbReference type="AlphaFoldDB" id="A0A5C3Q017"/>
<accession>A0A5C3Q017</accession>
<dbReference type="Pfam" id="PF10252">
    <property type="entry name" value="PP28"/>
    <property type="match status" value="1"/>
</dbReference>
<feature type="compositionally biased region" description="Acidic residues" evidence="1">
    <location>
        <begin position="44"/>
        <end position="76"/>
    </location>
</feature>
<feature type="compositionally biased region" description="Basic and acidic residues" evidence="1">
    <location>
        <begin position="77"/>
        <end position="94"/>
    </location>
</feature>
<dbReference type="InterPro" id="IPR039876">
    <property type="entry name" value="HAP28"/>
</dbReference>
<dbReference type="Proteomes" id="UP000305067">
    <property type="component" value="Unassembled WGS sequence"/>
</dbReference>
<evidence type="ECO:0000259" key="2">
    <source>
        <dbReference type="Pfam" id="PF10252"/>
    </source>
</evidence>
<evidence type="ECO:0000313" key="4">
    <source>
        <dbReference type="Proteomes" id="UP000305067"/>
    </source>
</evidence>
<dbReference type="OrthoDB" id="21120at2759"/>
<dbReference type="EMBL" id="ML178896">
    <property type="protein sequence ID" value="TFK95272.1"/>
    <property type="molecule type" value="Genomic_DNA"/>
</dbReference>
<keyword evidence="4" id="KW-1185">Reference proteome</keyword>
<evidence type="ECO:0000313" key="3">
    <source>
        <dbReference type="EMBL" id="TFK95272.1"/>
    </source>
</evidence>
<feature type="domain" description="Casein kinase substrate phosphoprotein PP28" evidence="2">
    <location>
        <begin position="120"/>
        <end position="193"/>
    </location>
</feature>
<feature type="compositionally biased region" description="Basic residues" evidence="1">
    <location>
        <begin position="1"/>
        <end position="14"/>
    </location>
</feature>
<feature type="compositionally biased region" description="Basic and acidic residues" evidence="1">
    <location>
        <begin position="138"/>
        <end position="154"/>
    </location>
</feature>
<dbReference type="PANTHER" id="PTHR22055">
    <property type="entry name" value="28 KDA HEAT- AND ACID-STABLE PHOSPHOPROTEIN PDGF-ASSOCIATED PROTEIN"/>
    <property type="match status" value="1"/>
</dbReference>
<protein>
    <submittedName>
        <fullName evidence="3">Casein kinase substrate phospho protein PP28-domain-containing protein</fullName>
    </submittedName>
</protein>
<dbReference type="GO" id="GO:0016301">
    <property type="term" value="F:kinase activity"/>
    <property type="evidence" value="ECO:0007669"/>
    <property type="project" value="UniProtKB-KW"/>
</dbReference>
<sequence>MVRGTGKFKQKRGGGRSFSKNMTLDENGTAVGEDRRRRRRPGDEDLEEDSDEDDSSEEEEEEEGSGSEEESGEEDKPEMTRAERKALKKQEAEKKKPKPKASTSKADGDGSEDDDSDLINPNHVKTKLNISDLGGSRELSRREREQKEKQEAKEKYWKLHMAGKTDQAKTDLARLAKIKADREAAQAKRTAEAYCTSTLECNRLSFECFP</sequence>
<feature type="region of interest" description="Disordered" evidence="1">
    <location>
        <begin position="1"/>
        <end position="154"/>
    </location>
</feature>
<reference evidence="3 4" key="1">
    <citation type="journal article" date="2019" name="Nat. Ecol. Evol.">
        <title>Megaphylogeny resolves global patterns of mushroom evolution.</title>
        <authorList>
            <person name="Varga T."/>
            <person name="Krizsan K."/>
            <person name="Foldi C."/>
            <person name="Dima B."/>
            <person name="Sanchez-Garcia M."/>
            <person name="Sanchez-Ramirez S."/>
            <person name="Szollosi G.J."/>
            <person name="Szarkandi J.G."/>
            <person name="Papp V."/>
            <person name="Albert L."/>
            <person name="Andreopoulos W."/>
            <person name="Angelini C."/>
            <person name="Antonin V."/>
            <person name="Barry K.W."/>
            <person name="Bougher N.L."/>
            <person name="Buchanan P."/>
            <person name="Buyck B."/>
            <person name="Bense V."/>
            <person name="Catcheside P."/>
            <person name="Chovatia M."/>
            <person name="Cooper J."/>
            <person name="Damon W."/>
            <person name="Desjardin D."/>
            <person name="Finy P."/>
            <person name="Geml J."/>
            <person name="Haridas S."/>
            <person name="Hughes K."/>
            <person name="Justo A."/>
            <person name="Karasinski D."/>
            <person name="Kautmanova I."/>
            <person name="Kiss B."/>
            <person name="Kocsube S."/>
            <person name="Kotiranta H."/>
            <person name="LaButti K.M."/>
            <person name="Lechner B.E."/>
            <person name="Liimatainen K."/>
            <person name="Lipzen A."/>
            <person name="Lukacs Z."/>
            <person name="Mihaltcheva S."/>
            <person name="Morgado L.N."/>
            <person name="Niskanen T."/>
            <person name="Noordeloos M.E."/>
            <person name="Ohm R.A."/>
            <person name="Ortiz-Santana B."/>
            <person name="Ovrebo C."/>
            <person name="Racz N."/>
            <person name="Riley R."/>
            <person name="Savchenko A."/>
            <person name="Shiryaev A."/>
            <person name="Soop K."/>
            <person name="Spirin V."/>
            <person name="Szebenyi C."/>
            <person name="Tomsovsky M."/>
            <person name="Tulloss R.E."/>
            <person name="Uehling J."/>
            <person name="Grigoriev I.V."/>
            <person name="Vagvolgyi C."/>
            <person name="Papp T."/>
            <person name="Martin F.M."/>
            <person name="Miettinen O."/>
            <person name="Hibbett D.S."/>
            <person name="Nagy L.G."/>
        </authorList>
    </citation>
    <scope>NUCLEOTIDE SEQUENCE [LARGE SCALE GENOMIC DNA]</scope>
    <source>
        <strain evidence="3 4">CBS 309.79</strain>
    </source>
</reference>
<organism evidence="3 4">
    <name type="scientific">Pterulicium gracile</name>
    <dbReference type="NCBI Taxonomy" id="1884261"/>
    <lineage>
        <taxon>Eukaryota</taxon>
        <taxon>Fungi</taxon>
        <taxon>Dikarya</taxon>
        <taxon>Basidiomycota</taxon>
        <taxon>Agaricomycotina</taxon>
        <taxon>Agaricomycetes</taxon>
        <taxon>Agaricomycetidae</taxon>
        <taxon>Agaricales</taxon>
        <taxon>Pleurotineae</taxon>
        <taxon>Pterulaceae</taxon>
        <taxon>Pterulicium</taxon>
    </lineage>
</organism>
<evidence type="ECO:0000256" key="1">
    <source>
        <dbReference type="SAM" id="MobiDB-lite"/>
    </source>
</evidence>
<keyword evidence="3" id="KW-0418">Kinase</keyword>
<gene>
    <name evidence="3" type="ORF">BDV98DRAFT_609040</name>
</gene>
<keyword evidence="3" id="KW-0808">Transferase</keyword>
<proteinExistence type="predicted"/>
<name>A0A5C3Q017_9AGAR</name>
<dbReference type="InterPro" id="IPR019380">
    <property type="entry name" value="Casein_kinase_sb_PP28"/>
</dbReference>